<protein>
    <recommendedName>
        <fullName evidence="1">DUF5720 domain-containing protein</fullName>
    </recommendedName>
</protein>
<evidence type="ECO:0000313" key="2">
    <source>
        <dbReference type="EMBL" id="CRY94238.1"/>
    </source>
</evidence>
<dbReference type="EMBL" id="LN852894">
    <property type="protein sequence ID" value="CRY94238.1"/>
    <property type="molecule type" value="Genomic_DNA"/>
</dbReference>
<feature type="domain" description="DUF5720" evidence="1">
    <location>
        <begin position="8"/>
        <end position="82"/>
    </location>
</feature>
<dbReference type="Pfam" id="PF18987">
    <property type="entry name" value="DUF5720"/>
    <property type="match status" value="1"/>
</dbReference>
<accession>A0A0H5PXB6</accession>
<name>A0A0H5PXB6_9ZZZZ</name>
<dbReference type="AlphaFoldDB" id="A0A0H5PXB6"/>
<organism evidence="2">
    <name type="scientific">uncultured prokaryote</name>
    <dbReference type="NCBI Taxonomy" id="198431"/>
    <lineage>
        <taxon>unclassified sequences</taxon>
        <taxon>environmental samples</taxon>
    </lineage>
</organism>
<reference evidence="2" key="2">
    <citation type="submission" date="2015-07" db="EMBL/GenBank/DDBJ databases">
        <title>Plasmids, circular viruses and viroids from rat gut.</title>
        <authorList>
            <person name="Jorgensen T.J."/>
            <person name="Hansen M.A."/>
            <person name="Xu Z."/>
            <person name="Tabak M.A."/>
            <person name="Sorensen S.J."/>
            <person name="Hansen L.H."/>
        </authorList>
    </citation>
    <scope>NUCLEOTIDE SEQUENCE</scope>
    <source>
        <strain evidence="2">RGRH0216</strain>
    </source>
</reference>
<reference evidence="2" key="1">
    <citation type="submission" date="2015-06" db="EMBL/GenBank/DDBJ databases">
        <authorList>
            <person name="Joergensen T."/>
        </authorList>
    </citation>
    <scope>NUCLEOTIDE SEQUENCE</scope>
    <source>
        <strain evidence="2">RGRH0216</strain>
    </source>
</reference>
<dbReference type="InterPro" id="IPR043778">
    <property type="entry name" value="DUF5720"/>
</dbReference>
<sequence length="87" mass="10449">MSRDFGVTDGHSLYSLHRYRSDVRHMVIFDDLVEKEHHRVRLYISEPIYELVRQAETNGLLRVVHHEEIVEGCSEPDSPRRRKRKHK</sequence>
<proteinExistence type="predicted"/>
<evidence type="ECO:0000259" key="1">
    <source>
        <dbReference type="Pfam" id="PF18987"/>
    </source>
</evidence>